<comment type="similarity">
    <text evidence="2 5">Belongs to the pseudouridine synthase RluA family.</text>
</comment>
<protein>
    <recommendedName>
        <fullName evidence="5">Pseudouridine synthase</fullName>
        <ecNumber evidence="5">5.4.99.-</ecNumber>
    </recommendedName>
</protein>
<organism evidence="7 8">
    <name type="scientific">Paenibacillus silvestris</name>
    <dbReference type="NCBI Taxonomy" id="2606219"/>
    <lineage>
        <taxon>Bacteria</taxon>
        <taxon>Bacillati</taxon>
        <taxon>Bacillota</taxon>
        <taxon>Bacilli</taxon>
        <taxon>Bacillales</taxon>
        <taxon>Paenibacillaceae</taxon>
        <taxon>Paenibacillus</taxon>
    </lineage>
</organism>
<evidence type="ECO:0000259" key="6">
    <source>
        <dbReference type="Pfam" id="PF00849"/>
    </source>
</evidence>
<evidence type="ECO:0000313" key="7">
    <source>
        <dbReference type="EMBL" id="MZQ85915.1"/>
    </source>
</evidence>
<dbReference type="Gene3D" id="3.30.2350.10">
    <property type="entry name" value="Pseudouridine synthase"/>
    <property type="match status" value="1"/>
</dbReference>
<keyword evidence="3 5" id="KW-0413">Isomerase</keyword>
<gene>
    <name evidence="7" type="ORF">GQF01_27820</name>
</gene>
<dbReference type="GO" id="GO:0140098">
    <property type="term" value="F:catalytic activity, acting on RNA"/>
    <property type="evidence" value="ECO:0007669"/>
    <property type="project" value="UniProtKB-ARBA"/>
</dbReference>
<evidence type="ECO:0000256" key="5">
    <source>
        <dbReference type="RuleBase" id="RU362028"/>
    </source>
</evidence>
<dbReference type="InterPro" id="IPR006225">
    <property type="entry name" value="PsdUridine_synth_RluC/D"/>
</dbReference>
<evidence type="ECO:0000256" key="2">
    <source>
        <dbReference type="ARBA" id="ARBA00010876"/>
    </source>
</evidence>
<dbReference type="GO" id="GO:0003723">
    <property type="term" value="F:RNA binding"/>
    <property type="evidence" value="ECO:0007669"/>
    <property type="project" value="InterPro"/>
</dbReference>
<evidence type="ECO:0000256" key="4">
    <source>
        <dbReference type="PIRSR" id="PIRSR606225-1"/>
    </source>
</evidence>
<dbReference type="Proteomes" id="UP000481087">
    <property type="component" value="Unassembled WGS sequence"/>
</dbReference>
<dbReference type="PANTHER" id="PTHR21600">
    <property type="entry name" value="MITOCHONDRIAL RNA PSEUDOURIDINE SYNTHASE"/>
    <property type="match status" value="1"/>
</dbReference>
<dbReference type="PANTHER" id="PTHR21600:SF71">
    <property type="entry name" value="PSEUDOURIDINE SYNTHASE"/>
    <property type="match status" value="1"/>
</dbReference>
<name>A0A6L8V6P1_9BACL</name>
<feature type="active site" evidence="4">
    <location>
        <position position="132"/>
    </location>
</feature>
<dbReference type="GO" id="GO:0000455">
    <property type="term" value="P:enzyme-directed rRNA pseudouridine synthesis"/>
    <property type="evidence" value="ECO:0007669"/>
    <property type="project" value="TreeGrafter"/>
</dbReference>
<feature type="domain" description="Pseudouridine synthase RsuA/RluA-like" evidence="6">
    <location>
        <begin position="87"/>
        <end position="236"/>
    </location>
</feature>
<dbReference type="EC" id="5.4.99.-" evidence="5"/>
<dbReference type="AlphaFoldDB" id="A0A6L8V6P1"/>
<dbReference type="SUPFAM" id="SSF55120">
    <property type="entry name" value="Pseudouridine synthase"/>
    <property type="match status" value="1"/>
</dbReference>
<evidence type="ECO:0000256" key="1">
    <source>
        <dbReference type="ARBA" id="ARBA00000073"/>
    </source>
</evidence>
<comment type="catalytic activity">
    <reaction evidence="1 5">
        <text>a uridine in RNA = a pseudouridine in RNA</text>
        <dbReference type="Rhea" id="RHEA:48348"/>
        <dbReference type="Rhea" id="RHEA-COMP:12068"/>
        <dbReference type="Rhea" id="RHEA-COMP:12069"/>
        <dbReference type="ChEBI" id="CHEBI:65314"/>
        <dbReference type="ChEBI" id="CHEBI:65315"/>
    </reaction>
</comment>
<proteinExistence type="inferred from homology"/>
<dbReference type="RefSeq" id="WP_161410233.1">
    <property type="nucleotide sequence ID" value="NZ_WTUZ01000037.1"/>
</dbReference>
<comment type="function">
    <text evidence="5">Responsible for synthesis of pseudouridine from uracil.</text>
</comment>
<dbReference type="CDD" id="cd02869">
    <property type="entry name" value="PseudoU_synth_RluA_like"/>
    <property type="match status" value="1"/>
</dbReference>
<dbReference type="EMBL" id="WTUZ01000037">
    <property type="protein sequence ID" value="MZQ85915.1"/>
    <property type="molecule type" value="Genomic_DNA"/>
</dbReference>
<dbReference type="NCBIfam" id="TIGR00005">
    <property type="entry name" value="rluA_subfam"/>
    <property type="match status" value="1"/>
</dbReference>
<dbReference type="GO" id="GO:0009982">
    <property type="term" value="F:pseudouridine synthase activity"/>
    <property type="evidence" value="ECO:0007669"/>
    <property type="project" value="InterPro"/>
</dbReference>
<dbReference type="InterPro" id="IPR020103">
    <property type="entry name" value="PsdUridine_synth_cat_dom_sf"/>
</dbReference>
<reference evidence="7 8" key="1">
    <citation type="submission" date="2019-12" db="EMBL/GenBank/DDBJ databases">
        <title>Paenibacillus sp. nov. sp. isolated from soil.</title>
        <authorList>
            <person name="Kim J."/>
            <person name="Jeong S.E."/>
            <person name="Jung H.S."/>
            <person name="Jeon C.O."/>
        </authorList>
    </citation>
    <scope>NUCLEOTIDE SEQUENCE [LARGE SCALE GENOMIC DNA]</scope>
    <source>
        <strain evidence="7 8">5J-6</strain>
    </source>
</reference>
<accession>A0A6L8V6P1</accession>
<keyword evidence="8" id="KW-1185">Reference proteome</keyword>
<evidence type="ECO:0000256" key="3">
    <source>
        <dbReference type="ARBA" id="ARBA00023235"/>
    </source>
</evidence>
<dbReference type="InterPro" id="IPR006145">
    <property type="entry name" value="PsdUridine_synth_RsuA/RluA"/>
</dbReference>
<sequence>MTVWKRSGEWLELPLPNETWKPLKPGGVDEIAALLPVPRKYFLRLASQGRIRVQDNLVRLHVFPNEEAAFKAERQAVDVLFEDDFCLVVNKPAGMSVHPSEVGQGGTLASAVAYYYESTGQACAVRHIHRLDQDTTGAVLYAKNEWVHVLLDEAMRDKRIDRRYVALAEGVFKEKQGTIDAPMGKDRHHSGKRRVTVGGDQAMTHYRVLRQLKQAALVELELETGRTHQIRVHLSHLGHPLIGDVLYGGSARMFHRQALHGERLTFEHPVTHELIEVHAPLPLDFQQLLDKAEATTKM</sequence>
<dbReference type="Pfam" id="PF00849">
    <property type="entry name" value="PseudoU_synth_2"/>
    <property type="match status" value="1"/>
</dbReference>
<comment type="caution">
    <text evidence="7">The sequence shown here is derived from an EMBL/GenBank/DDBJ whole genome shotgun (WGS) entry which is preliminary data.</text>
</comment>
<dbReference type="FunFam" id="3.30.2350.10:FF:000005">
    <property type="entry name" value="Pseudouridine synthase"/>
    <property type="match status" value="1"/>
</dbReference>
<dbReference type="InterPro" id="IPR050188">
    <property type="entry name" value="RluA_PseudoU_synthase"/>
</dbReference>
<evidence type="ECO:0000313" key="8">
    <source>
        <dbReference type="Proteomes" id="UP000481087"/>
    </source>
</evidence>